<dbReference type="EMBL" id="CALNXI010000244">
    <property type="protein sequence ID" value="CAH3023040.1"/>
    <property type="molecule type" value="Genomic_DNA"/>
</dbReference>
<evidence type="ECO:0000313" key="1">
    <source>
        <dbReference type="EMBL" id="CAH3023040.1"/>
    </source>
</evidence>
<dbReference type="Proteomes" id="UP001159427">
    <property type="component" value="Unassembled WGS sequence"/>
</dbReference>
<reference evidence="1 2" key="1">
    <citation type="submission" date="2022-05" db="EMBL/GenBank/DDBJ databases">
        <authorList>
            <consortium name="Genoscope - CEA"/>
            <person name="William W."/>
        </authorList>
    </citation>
    <scope>NUCLEOTIDE SEQUENCE [LARGE SCALE GENOMIC DNA]</scope>
</reference>
<sequence>MPSLENYVQKIHKKLNNEGLETRKVKKYLQELDRLQITLDVLKVS</sequence>
<comment type="caution">
    <text evidence="1">The sequence shown here is derived from an EMBL/GenBank/DDBJ whole genome shotgun (WGS) entry which is preliminary data.</text>
</comment>
<keyword evidence="2" id="KW-1185">Reference proteome</keyword>
<gene>
    <name evidence="1" type="ORF">PEVE_00017857</name>
</gene>
<organism evidence="1 2">
    <name type="scientific">Porites evermanni</name>
    <dbReference type="NCBI Taxonomy" id="104178"/>
    <lineage>
        <taxon>Eukaryota</taxon>
        <taxon>Metazoa</taxon>
        <taxon>Cnidaria</taxon>
        <taxon>Anthozoa</taxon>
        <taxon>Hexacorallia</taxon>
        <taxon>Scleractinia</taxon>
        <taxon>Fungiina</taxon>
        <taxon>Poritidae</taxon>
        <taxon>Porites</taxon>
    </lineage>
</organism>
<proteinExistence type="predicted"/>
<accession>A0ABN8M853</accession>
<evidence type="ECO:0000313" key="2">
    <source>
        <dbReference type="Proteomes" id="UP001159427"/>
    </source>
</evidence>
<name>A0ABN8M853_9CNID</name>
<protein>
    <submittedName>
        <fullName evidence="1">Uncharacterized protein</fullName>
    </submittedName>
</protein>